<name>A0ABM4U619_COFAR</name>
<reference evidence="3" key="1">
    <citation type="submission" date="2025-08" db="UniProtKB">
        <authorList>
            <consortium name="RefSeq"/>
        </authorList>
    </citation>
    <scope>IDENTIFICATION</scope>
    <source>
        <tissue evidence="3">Leaves</tissue>
    </source>
</reference>
<sequence>MFEQSSTIRWSAPPSNQYKVNFDGAISRAKQVYDIGIVIRDHTGCFMAELSKQFHGIVESNVTEAIAAKENLIFANNLLIPSFVLEGDVLSVIQPIKSEDDVFYDIGPIIDNLPIVLSDFNDIDAELAKSAIRFTTSVDLS</sequence>
<gene>
    <name evidence="3" type="primary">LOC140005616</name>
</gene>
<dbReference type="InterPro" id="IPR053151">
    <property type="entry name" value="RNase_H-like"/>
</dbReference>
<evidence type="ECO:0000259" key="1">
    <source>
        <dbReference type="Pfam" id="PF13456"/>
    </source>
</evidence>
<organism evidence="2 3">
    <name type="scientific">Coffea arabica</name>
    <name type="common">Arabian coffee</name>
    <dbReference type="NCBI Taxonomy" id="13443"/>
    <lineage>
        <taxon>Eukaryota</taxon>
        <taxon>Viridiplantae</taxon>
        <taxon>Streptophyta</taxon>
        <taxon>Embryophyta</taxon>
        <taxon>Tracheophyta</taxon>
        <taxon>Spermatophyta</taxon>
        <taxon>Magnoliopsida</taxon>
        <taxon>eudicotyledons</taxon>
        <taxon>Gunneridae</taxon>
        <taxon>Pentapetalae</taxon>
        <taxon>asterids</taxon>
        <taxon>lamiids</taxon>
        <taxon>Gentianales</taxon>
        <taxon>Rubiaceae</taxon>
        <taxon>Ixoroideae</taxon>
        <taxon>Gardenieae complex</taxon>
        <taxon>Bertiereae - Coffeeae clade</taxon>
        <taxon>Coffeeae</taxon>
        <taxon>Coffea</taxon>
    </lineage>
</organism>
<accession>A0ABM4U619</accession>
<protein>
    <recommendedName>
        <fullName evidence="1">RNase H type-1 domain-containing protein</fullName>
    </recommendedName>
</protein>
<dbReference type="Gene3D" id="3.30.420.10">
    <property type="entry name" value="Ribonuclease H-like superfamily/Ribonuclease H"/>
    <property type="match status" value="1"/>
</dbReference>
<proteinExistence type="predicted"/>
<dbReference type="Pfam" id="PF13456">
    <property type="entry name" value="RVT_3"/>
    <property type="match status" value="1"/>
</dbReference>
<dbReference type="PANTHER" id="PTHR47723">
    <property type="entry name" value="OS05G0353850 PROTEIN"/>
    <property type="match status" value="1"/>
</dbReference>
<dbReference type="Proteomes" id="UP001652660">
    <property type="component" value="Chromosome 4e"/>
</dbReference>
<evidence type="ECO:0000313" key="2">
    <source>
        <dbReference type="Proteomes" id="UP001652660"/>
    </source>
</evidence>
<feature type="domain" description="RNase H type-1" evidence="1">
    <location>
        <begin position="21"/>
        <end position="126"/>
    </location>
</feature>
<dbReference type="InterPro" id="IPR002156">
    <property type="entry name" value="RNaseH_domain"/>
</dbReference>
<evidence type="ECO:0000313" key="3">
    <source>
        <dbReference type="RefSeq" id="XP_071902729.1"/>
    </source>
</evidence>
<keyword evidence="2" id="KW-1185">Reference proteome</keyword>
<dbReference type="GeneID" id="140005616"/>
<dbReference type="RefSeq" id="XP_071902729.1">
    <property type="nucleotide sequence ID" value="XM_072046628.1"/>
</dbReference>
<dbReference type="PANTHER" id="PTHR47723:SF19">
    <property type="entry name" value="POLYNUCLEOTIDYL TRANSFERASE, RIBONUCLEASE H-LIKE SUPERFAMILY PROTEIN"/>
    <property type="match status" value="1"/>
</dbReference>
<dbReference type="InterPro" id="IPR036397">
    <property type="entry name" value="RNaseH_sf"/>
</dbReference>